<evidence type="ECO:0000313" key="1">
    <source>
        <dbReference type="EMBL" id="MDU0372606.1"/>
    </source>
</evidence>
<dbReference type="EMBL" id="JAWDJT010000016">
    <property type="protein sequence ID" value="MDU0372606.1"/>
    <property type="molecule type" value="Genomic_DNA"/>
</dbReference>
<keyword evidence="2" id="KW-1185">Reference proteome</keyword>
<protein>
    <submittedName>
        <fullName evidence="1">PIG-L deacetylase family protein</fullName>
    </submittedName>
</protein>
<dbReference type="PANTHER" id="PTHR12993">
    <property type="entry name" value="N-ACETYLGLUCOSAMINYL-PHOSPHATIDYLINOSITOL DE-N-ACETYLASE-RELATED"/>
    <property type="match status" value="1"/>
</dbReference>
<gene>
    <name evidence="1" type="ORF">ROI90_19515</name>
</gene>
<organism evidence="1 2">
    <name type="scientific">Hymenobacter endophyticus</name>
    <dbReference type="NCBI Taxonomy" id="3076335"/>
    <lineage>
        <taxon>Bacteria</taxon>
        <taxon>Pseudomonadati</taxon>
        <taxon>Bacteroidota</taxon>
        <taxon>Cytophagia</taxon>
        <taxon>Cytophagales</taxon>
        <taxon>Hymenobacteraceae</taxon>
        <taxon>Hymenobacter</taxon>
    </lineage>
</organism>
<dbReference type="InterPro" id="IPR024078">
    <property type="entry name" value="LmbE-like_dom_sf"/>
</dbReference>
<evidence type="ECO:0000313" key="2">
    <source>
        <dbReference type="Proteomes" id="UP001250698"/>
    </source>
</evidence>
<comment type="caution">
    <text evidence="1">The sequence shown here is derived from an EMBL/GenBank/DDBJ whole genome shotgun (WGS) entry which is preliminary data.</text>
</comment>
<dbReference type="Proteomes" id="UP001250698">
    <property type="component" value="Unassembled WGS sequence"/>
</dbReference>
<dbReference type="InterPro" id="IPR003737">
    <property type="entry name" value="GlcNAc_PI_deacetylase-related"/>
</dbReference>
<dbReference type="PANTHER" id="PTHR12993:SF29">
    <property type="entry name" value="BLR3841 PROTEIN"/>
    <property type="match status" value="1"/>
</dbReference>
<accession>A0ABU3TMJ3</accession>
<dbReference type="Gene3D" id="3.40.50.10320">
    <property type="entry name" value="LmbE-like"/>
    <property type="match status" value="1"/>
</dbReference>
<name>A0ABU3TMJ3_9BACT</name>
<proteinExistence type="predicted"/>
<dbReference type="SUPFAM" id="SSF102588">
    <property type="entry name" value="LmbE-like"/>
    <property type="match status" value="1"/>
</dbReference>
<sequence length="246" mass="26408">MSTFSSTTYPVLPAAAAASLGPTVVIAPHPDDESLGCGGLMALLRQAGQPVWCVLISDGTMSHPNSQKFAAPARQALREQELREALALLHVPAQALHCLNLPDGAVPLPDAPAGATAVQQLTVFLRQTQPATVLVPWRRDPHPDHRATHRLVQAALQHLSDPPRLLEYVVWAWERAEPADLPQTGEVQGWQLDISSVLPQKQAAIAAHRSQLAGSPIDDDPTGFTLAPSMLAHFAQPTELYLEAIS</sequence>
<reference evidence="1 2" key="1">
    <citation type="submission" date="2023-10" db="EMBL/GenBank/DDBJ databases">
        <title>Hymenobacter endophyticus sp. nov., an isolate from the leaf tissues of wheat.</title>
        <authorList>
            <person name="Dai Y."/>
        </authorList>
    </citation>
    <scope>NUCLEOTIDE SEQUENCE [LARGE SCALE GENOMIC DNA]</scope>
    <source>
        <strain evidence="1 2">ZK17L-C2</strain>
    </source>
</reference>
<dbReference type="RefSeq" id="WP_315999965.1">
    <property type="nucleotide sequence ID" value="NZ_JAWDJT010000016.1"/>
</dbReference>
<dbReference type="Pfam" id="PF02585">
    <property type="entry name" value="PIG-L"/>
    <property type="match status" value="1"/>
</dbReference>